<proteinExistence type="predicted"/>
<dbReference type="PANTHER" id="PTHR47619">
    <property type="entry name" value="METALLO-HYDROLASE YYCJ-RELATED"/>
    <property type="match status" value="1"/>
</dbReference>
<sequence length="257" mass="28586">MLHYAVLGSGSSGNSYVFSDGTTSLLIDQGYSVVELRRRLDRFGIDLASVKAVFVTHLHPDHAKGVGTLCRKQNVAAYISARSVQEQPDQFAKLCIPEKQVATVEPFEVVSIGPFSLFCFATSHDSAGSVGWFITYEDQSLMVLTDTGLTTDEHMSLAKEAGILFLEANYDRRMLQTGPYPLYLKRRIDGSYGHLSNEQALYFLQESGFAGKHIYFIHLSDVNNDPALLEKAAHQCIQTPFTVCHKNQWYGPQPEAL</sequence>
<evidence type="ECO:0000259" key="1">
    <source>
        <dbReference type="SMART" id="SM00849"/>
    </source>
</evidence>
<dbReference type="GO" id="GO:0016787">
    <property type="term" value="F:hydrolase activity"/>
    <property type="evidence" value="ECO:0007669"/>
    <property type="project" value="UniProtKB-KW"/>
</dbReference>
<dbReference type="InterPro" id="IPR001279">
    <property type="entry name" value="Metallo-B-lactamas"/>
</dbReference>
<dbReference type="EC" id="3.-.-.-" evidence="2"/>
<evidence type="ECO:0000313" key="2">
    <source>
        <dbReference type="EMBL" id="MPM00360.1"/>
    </source>
</evidence>
<protein>
    <submittedName>
        <fullName evidence="2">Putative metallo-hydrolase YycJ</fullName>
        <ecNumber evidence="2">3.-.-.-</ecNumber>
    </submittedName>
</protein>
<name>A0A644W999_9ZZZZ</name>
<dbReference type="PANTHER" id="PTHR47619:SF1">
    <property type="entry name" value="EXODEOXYRIBONUCLEASE WALJ"/>
    <property type="match status" value="1"/>
</dbReference>
<dbReference type="SMART" id="SM00849">
    <property type="entry name" value="Lactamase_B"/>
    <property type="match status" value="1"/>
</dbReference>
<dbReference type="SUPFAM" id="SSF56281">
    <property type="entry name" value="Metallo-hydrolase/oxidoreductase"/>
    <property type="match status" value="1"/>
</dbReference>
<dbReference type="AlphaFoldDB" id="A0A644W999"/>
<dbReference type="Pfam" id="PF12706">
    <property type="entry name" value="Lactamase_B_2"/>
    <property type="match status" value="1"/>
</dbReference>
<feature type="domain" description="Metallo-beta-lactamase" evidence="1">
    <location>
        <begin position="12"/>
        <end position="194"/>
    </location>
</feature>
<keyword evidence="2" id="KW-0378">Hydrolase</keyword>
<dbReference type="InterPro" id="IPR036866">
    <property type="entry name" value="RibonucZ/Hydroxyglut_hydro"/>
</dbReference>
<accession>A0A644W999</accession>
<gene>
    <name evidence="2" type="primary">yycJ_10</name>
    <name evidence="2" type="ORF">SDC9_46584</name>
</gene>
<dbReference type="EMBL" id="VSSQ01000725">
    <property type="protein sequence ID" value="MPM00360.1"/>
    <property type="molecule type" value="Genomic_DNA"/>
</dbReference>
<dbReference type="InterPro" id="IPR052533">
    <property type="entry name" value="WalJ/YycJ-like"/>
</dbReference>
<organism evidence="2">
    <name type="scientific">bioreactor metagenome</name>
    <dbReference type="NCBI Taxonomy" id="1076179"/>
    <lineage>
        <taxon>unclassified sequences</taxon>
        <taxon>metagenomes</taxon>
        <taxon>ecological metagenomes</taxon>
    </lineage>
</organism>
<comment type="caution">
    <text evidence="2">The sequence shown here is derived from an EMBL/GenBank/DDBJ whole genome shotgun (WGS) entry which is preliminary data.</text>
</comment>
<reference evidence="2" key="1">
    <citation type="submission" date="2019-08" db="EMBL/GenBank/DDBJ databases">
        <authorList>
            <person name="Kucharzyk K."/>
            <person name="Murdoch R.W."/>
            <person name="Higgins S."/>
            <person name="Loffler F."/>
        </authorList>
    </citation>
    <scope>NUCLEOTIDE SEQUENCE</scope>
</reference>
<dbReference type="Gene3D" id="3.60.15.10">
    <property type="entry name" value="Ribonuclease Z/Hydroxyacylglutathione hydrolase-like"/>
    <property type="match status" value="1"/>
</dbReference>